<dbReference type="Pfam" id="PF04235">
    <property type="entry name" value="DUF418"/>
    <property type="match status" value="1"/>
</dbReference>
<dbReference type="PANTHER" id="PTHR30590">
    <property type="entry name" value="INNER MEMBRANE PROTEIN"/>
    <property type="match status" value="1"/>
</dbReference>
<evidence type="ECO:0000256" key="2">
    <source>
        <dbReference type="SAM" id="Phobius"/>
    </source>
</evidence>
<feature type="transmembrane region" description="Helical" evidence="2">
    <location>
        <begin position="353"/>
        <end position="374"/>
    </location>
</feature>
<name>A0AA89TY45_STRCU</name>
<keyword evidence="5" id="KW-1185">Reference proteome</keyword>
<proteinExistence type="predicted"/>
<dbReference type="InterPro" id="IPR052529">
    <property type="entry name" value="Bact_Transport_Assoc"/>
</dbReference>
<evidence type="ECO:0000313" key="4">
    <source>
        <dbReference type="EMBL" id="MBB5812593.1"/>
    </source>
</evidence>
<reference evidence="4 5" key="1">
    <citation type="submission" date="2020-08" db="EMBL/GenBank/DDBJ databases">
        <title>Sequencing the genomes of 1000 actinobacteria strains.</title>
        <authorList>
            <person name="Klenk H.-P."/>
        </authorList>
    </citation>
    <scope>NUCLEOTIDE SEQUENCE [LARGE SCALE GENOMIC DNA]</scope>
    <source>
        <strain evidence="4 5">DSM 40129</strain>
    </source>
</reference>
<feature type="region of interest" description="Disordered" evidence="1">
    <location>
        <begin position="1"/>
        <end position="28"/>
    </location>
</feature>
<feature type="transmembrane region" description="Helical" evidence="2">
    <location>
        <begin position="236"/>
        <end position="261"/>
    </location>
</feature>
<dbReference type="RefSeq" id="WP_184848156.1">
    <property type="nucleotide sequence ID" value="NZ_BAABFE010000012.1"/>
</dbReference>
<accession>A0AA89TY45</accession>
<protein>
    <submittedName>
        <fullName evidence="4">Membrane protein YeiB</fullName>
    </submittedName>
</protein>
<keyword evidence="2" id="KW-1133">Transmembrane helix</keyword>
<comment type="caution">
    <text evidence="4">The sequence shown here is derived from an EMBL/GenBank/DDBJ whole genome shotgun (WGS) entry which is preliminary data.</text>
</comment>
<feature type="transmembrane region" description="Helical" evidence="2">
    <location>
        <begin position="154"/>
        <end position="176"/>
    </location>
</feature>
<dbReference type="InterPro" id="IPR007349">
    <property type="entry name" value="DUF418"/>
</dbReference>
<feature type="domain" description="DUF418" evidence="3">
    <location>
        <begin position="315"/>
        <end position="420"/>
    </location>
</feature>
<feature type="transmembrane region" description="Helical" evidence="2">
    <location>
        <begin position="75"/>
        <end position="94"/>
    </location>
</feature>
<gene>
    <name evidence="4" type="ORF">HNR72_003621</name>
</gene>
<evidence type="ECO:0000256" key="1">
    <source>
        <dbReference type="SAM" id="MobiDB-lite"/>
    </source>
</evidence>
<organism evidence="4 5">
    <name type="scientific">Streptomyces collinus</name>
    <dbReference type="NCBI Taxonomy" id="42684"/>
    <lineage>
        <taxon>Bacteria</taxon>
        <taxon>Bacillati</taxon>
        <taxon>Actinomycetota</taxon>
        <taxon>Actinomycetes</taxon>
        <taxon>Kitasatosporales</taxon>
        <taxon>Streptomycetaceae</taxon>
        <taxon>Streptomyces</taxon>
    </lineage>
</organism>
<feature type="transmembrane region" description="Helical" evidence="2">
    <location>
        <begin position="34"/>
        <end position="55"/>
    </location>
</feature>
<keyword evidence="2" id="KW-0812">Transmembrane</keyword>
<feature type="region of interest" description="Disordered" evidence="1">
    <location>
        <begin position="272"/>
        <end position="304"/>
    </location>
</feature>
<feature type="transmembrane region" description="Helical" evidence="2">
    <location>
        <begin position="106"/>
        <end position="124"/>
    </location>
</feature>
<dbReference type="EMBL" id="JACHLX010000001">
    <property type="protein sequence ID" value="MBB5812593.1"/>
    <property type="molecule type" value="Genomic_DNA"/>
</dbReference>
<evidence type="ECO:0000259" key="3">
    <source>
        <dbReference type="Pfam" id="PF04235"/>
    </source>
</evidence>
<keyword evidence="2" id="KW-0472">Membrane</keyword>
<feature type="transmembrane region" description="Helical" evidence="2">
    <location>
        <begin position="320"/>
        <end position="341"/>
    </location>
</feature>
<feature type="transmembrane region" description="Helical" evidence="2">
    <location>
        <begin position="130"/>
        <end position="147"/>
    </location>
</feature>
<dbReference type="PANTHER" id="PTHR30590:SF3">
    <property type="entry name" value="HYPOTHETICAL MEMBRANE SPANNING PROTEIN"/>
    <property type="match status" value="1"/>
</dbReference>
<dbReference type="GeneID" id="93840044"/>
<feature type="transmembrane region" description="Helical" evidence="2">
    <location>
        <begin position="196"/>
        <end position="224"/>
    </location>
</feature>
<dbReference type="AlphaFoldDB" id="A0AA89TY45"/>
<dbReference type="Proteomes" id="UP000579531">
    <property type="component" value="Unassembled WGS sequence"/>
</dbReference>
<feature type="transmembrane region" description="Helical" evidence="2">
    <location>
        <begin position="386"/>
        <end position="407"/>
    </location>
</feature>
<sequence>MTQIQSPQENSPPRPRTSPESAVRASPGPSMGRLIGLDLACALAVFGMYIVHIAPMPSAANNLGSWVYSLAEGRSSALFATLAGFSLMLIAGRLEPKTGLAGRQAKARIAIRAVILLAMGTVLAMEYGDIIILAYYGVYFLLALLVVRLSAKTLAIIAAGIALVMPQLAFVLKMWLSDSVQQSINAYDPLEKLSTVGVLDLLLTGLYPTITWMAFVIAGMALARLDLTAATVQRRLAALGASLTVGAYGLATLLGGTSAVLSFGGGGGPSSGSGAGSMGSGSGAGSMGSGSGAGSMGSGSGGPGQSASDLLGAVSHTGTTLDTIGCLGVAILVIVGATVAVDRLPRLRRLAKPVIAVGTMSLTAYVGHFLAQSAWPASGAGTTKSWVPVLTYILGAIVFAAIWSRFFRRGPLEYLLNAATKPAKYIR</sequence>
<evidence type="ECO:0000313" key="5">
    <source>
        <dbReference type="Proteomes" id="UP000579531"/>
    </source>
</evidence>